<dbReference type="Proteomes" id="UP000467124">
    <property type="component" value="Unassembled WGS sequence"/>
</dbReference>
<reference evidence="3 4" key="1">
    <citation type="journal article" date="2019" name="Nat. Commun.">
        <title>The antimicrobial potential of Streptomyces from insect microbiomes.</title>
        <authorList>
            <person name="Chevrette M.G."/>
            <person name="Carlson C.M."/>
            <person name="Ortega H.E."/>
            <person name="Thomas C."/>
            <person name="Ananiev G.E."/>
            <person name="Barns K.J."/>
            <person name="Book A.J."/>
            <person name="Cagnazzo J."/>
            <person name="Carlos C."/>
            <person name="Flanigan W."/>
            <person name="Grubbs K.J."/>
            <person name="Horn H.A."/>
            <person name="Hoffmann F.M."/>
            <person name="Klassen J.L."/>
            <person name="Knack J.J."/>
            <person name="Lewin G.R."/>
            <person name="McDonald B.R."/>
            <person name="Muller L."/>
            <person name="Melo W.G.P."/>
            <person name="Pinto-Tomas A.A."/>
            <person name="Schmitz A."/>
            <person name="Wendt-Pienkowski E."/>
            <person name="Wildman S."/>
            <person name="Zhao M."/>
            <person name="Zhang F."/>
            <person name="Bugni T.S."/>
            <person name="Andes D.R."/>
            <person name="Pupo M.T."/>
            <person name="Currie C.R."/>
        </authorList>
    </citation>
    <scope>NUCLEOTIDE SEQUENCE [LARGE SCALE GENOMIC DNA]</scope>
    <source>
        <strain evidence="3 4">SID5840</strain>
    </source>
</reference>
<dbReference type="InterPro" id="IPR054567">
    <property type="entry name" value="NNH7"/>
</dbReference>
<dbReference type="Gene3D" id="3.40.50.300">
    <property type="entry name" value="P-loop containing nucleotide triphosphate hydrolases"/>
    <property type="match status" value="1"/>
</dbReference>
<feature type="region of interest" description="Disordered" evidence="1">
    <location>
        <begin position="1038"/>
        <end position="1069"/>
    </location>
</feature>
<evidence type="ECO:0000256" key="1">
    <source>
        <dbReference type="SAM" id="MobiDB-lite"/>
    </source>
</evidence>
<evidence type="ECO:0000313" key="4">
    <source>
        <dbReference type="Proteomes" id="UP000467124"/>
    </source>
</evidence>
<sequence>MAKPLRYEDALRILGENDSEVLDLAEKVADGGLGLVGVPDLFGLRGALVGKGRKALEGMRGKLKGESRLSRTEKIEAAYRILAIISFFEAAAEAFEEVGIPFGLDDLKITAEEQYTLLDQRLISAYSSVPSNPLMFPGQSPSNDQPFVLASSFEAFTTFVCGLEVAERHGITAEHSLMEDLRDSLKRRVSPRFEENLLRLGAEIPEFGMWMSRDEHARTRREIGTGLSDLHAQLSRLGSGRSVTRRRRELAAAYQAVLERPVLRSDDAPPGLRLPSLREAYVPPRGRLTMAIGEGSLAHDDWWRVWPVQDDLQSLVAALITHPYSTESPLVILGHPGAGKSKFTEMLAAQLPPEDFLPIRVELRSVGPNAPLHLQIEEGLRADLHTSVSWRELADDADGALPVIILDGFDELLQASGVDRSDYLERVQEFQLQQEALGQPVVVIVTSRTLVAGRTRFPLGTHVLKLEPFDEVQIERMLDLWNRTNEAAFAERGLSPLEAGTVLRYRDLAEQPLLLLMLLIYDAHDNALRRASVHLSHGELYERLLRMFASREVAKHHSRLGGRAREQAVEDELRRLEVVAMAMFARGRQSVRAEELDRDLAVLMPEAAERPEHTDLHGEIAPAHQVLGRFFFVHEDRARTADGTSSAFEFLHATFGEYLVARMVITALEELVEDRRRASRRRGRSAPLDDGELYALSSFAAFAGRDKVVSFLEERLELRVSEDPELGHDLRELLLDLFREAPFPAPNRSFLDYEPQRLSLSTREACYTANLITLAVLLAEEPIPFRELYPESTDPWHAWRRTVSLWRSLPTAQWFGILDTARVRHLGFWENEAPVTVLDRERGGPVNLGECTGFELRGDVDAAPGIENPYEVEIPTGTVAARLLRSTALRANGTASRLALILSPYLRHVSDDLGTWYVDRDEDGERSWILAHDILRLRLEPIDTLTAEQVDERLSCYRRLLNRDLDRATLVTLRQACEDLRSWPEPRHNEQRHALSRIVQRTFREGRSAFAESAEVKGSFRRLRNEVLSFLGKDADDAEFRRPSVPDSDPSVPFRYPSLPESPFGSAGP</sequence>
<dbReference type="SUPFAM" id="SSF52540">
    <property type="entry name" value="P-loop containing nucleoside triphosphate hydrolases"/>
    <property type="match status" value="1"/>
</dbReference>
<gene>
    <name evidence="3" type="ORF">GTW20_20870</name>
</gene>
<evidence type="ECO:0000313" key="3">
    <source>
        <dbReference type="EMBL" id="MYR34632.1"/>
    </source>
</evidence>
<evidence type="ECO:0000259" key="2">
    <source>
        <dbReference type="SMART" id="SM00382"/>
    </source>
</evidence>
<dbReference type="InterPro" id="IPR003593">
    <property type="entry name" value="AAA+_ATPase"/>
</dbReference>
<dbReference type="SMART" id="SM00382">
    <property type="entry name" value="AAA"/>
    <property type="match status" value="1"/>
</dbReference>
<comment type="caution">
    <text evidence="3">The sequence shown here is derived from an EMBL/GenBank/DDBJ whole genome shotgun (WGS) entry which is preliminary data.</text>
</comment>
<feature type="domain" description="AAA+ ATPase" evidence="2">
    <location>
        <begin position="326"/>
        <end position="478"/>
    </location>
</feature>
<proteinExistence type="predicted"/>
<feature type="compositionally biased region" description="Low complexity" evidence="1">
    <location>
        <begin position="1045"/>
        <end position="1055"/>
    </location>
</feature>
<dbReference type="InterPro" id="IPR027417">
    <property type="entry name" value="P-loop_NTPase"/>
</dbReference>
<dbReference type="Pfam" id="PF22738">
    <property type="entry name" value="NNH7"/>
    <property type="match status" value="1"/>
</dbReference>
<dbReference type="RefSeq" id="WP_161111620.1">
    <property type="nucleotide sequence ID" value="NZ_WWHY01000001.1"/>
</dbReference>
<organism evidence="3 4">
    <name type="scientific">Nocardiopsis alba</name>
    <dbReference type="NCBI Taxonomy" id="53437"/>
    <lineage>
        <taxon>Bacteria</taxon>
        <taxon>Bacillati</taxon>
        <taxon>Actinomycetota</taxon>
        <taxon>Actinomycetes</taxon>
        <taxon>Streptosporangiales</taxon>
        <taxon>Nocardiopsidaceae</taxon>
        <taxon>Nocardiopsis</taxon>
    </lineage>
</organism>
<dbReference type="EMBL" id="WWHY01000001">
    <property type="protein sequence ID" value="MYR34632.1"/>
    <property type="molecule type" value="Genomic_DNA"/>
</dbReference>
<dbReference type="AlphaFoldDB" id="A0A7K2IXD4"/>
<name>A0A7K2IXD4_9ACTN</name>
<accession>A0A7K2IXD4</accession>
<protein>
    <recommendedName>
        <fullName evidence="2">AAA+ ATPase domain-containing protein</fullName>
    </recommendedName>
</protein>